<comment type="subcellular location">
    <subcellularLocation>
        <location evidence="9">Mitochondrion inner membrane</location>
        <topology evidence="9">Single-pass membrane protein</topology>
    </subcellularLocation>
    <subcellularLocation>
        <location evidence="1">Mitochondrion membrane</location>
        <topology evidence="1">Single-pass membrane protein</topology>
    </subcellularLocation>
</comment>
<keyword evidence="6 9" id="KW-1133">Transmembrane helix</keyword>
<keyword evidence="4 9" id="KW-0812">Transmembrane</keyword>
<evidence type="ECO:0000256" key="3">
    <source>
        <dbReference type="ARBA" id="ARBA00020726"/>
    </source>
</evidence>
<evidence type="ECO:0000256" key="8">
    <source>
        <dbReference type="ARBA" id="ARBA00023136"/>
    </source>
</evidence>
<protein>
    <recommendedName>
        <fullName evidence="3 9">Mitochondrial import inner membrane translocase subunit Tim21</fullName>
    </recommendedName>
</protein>
<evidence type="ECO:0000256" key="7">
    <source>
        <dbReference type="ARBA" id="ARBA00023128"/>
    </source>
</evidence>
<keyword evidence="8 9" id="KW-0472">Membrane</keyword>
<keyword evidence="9" id="KW-0999">Mitochondrion inner membrane</keyword>
<evidence type="ECO:0000256" key="4">
    <source>
        <dbReference type="ARBA" id="ARBA00022692"/>
    </source>
</evidence>
<keyword evidence="9" id="KW-0813">Transport</keyword>
<dbReference type="PANTHER" id="PTHR13032:SF6">
    <property type="entry name" value="MITOCHONDRIAL IMPORT INNER MEMBRANE TRANSLOCASE SUBUNIT TIM21"/>
    <property type="match status" value="1"/>
</dbReference>
<dbReference type="Pfam" id="PF08294">
    <property type="entry name" value="TIM21"/>
    <property type="match status" value="1"/>
</dbReference>
<evidence type="ECO:0000256" key="5">
    <source>
        <dbReference type="ARBA" id="ARBA00022946"/>
    </source>
</evidence>
<keyword evidence="5" id="KW-0809">Transit peptide</keyword>
<dbReference type="PANTHER" id="PTHR13032">
    <property type="entry name" value="MITOCHONDRIAL IMPORT INNER MEMBRANE TRANSLOCASE SUBUNIT TIM21"/>
    <property type="match status" value="1"/>
</dbReference>
<gene>
    <name evidence="10" type="primary">TIM21</name>
    <name evidence="10" type="ORF">FIM1_3286</name>
</gene>
<dbReference type="InterPro" id="IPR038552">
    <property type="entry name" value="Tim21_IMS_sf"/>
</dbReference>
<dbReference type="Gene3D" id="3.10.450.320">
    <property type="entry name" value="Mitochondrial import inner membrane translocase subunit Tim21"/>
    <property type="match status" value="1"/>
</dbReference>
<evidence type="ECO:0000256" key="9">
    <source>
        <dbReference type="RuleBase" id="RU367142"/>
    </source>
</evidence>
<evidence type="ECO:0000256" key="6">
    <source>
        <dbReference type="ARBA" id="ARBA00022989"/>
    </source>
</evidence>
<comment type="subunit">
    <text evidence="9">Component of the TIM23 complex.</text>
</comment>
<dbReference type="Proteomes" id="UP000422736">
    <property type="component" value="Chromosome 5"/>
</dbReference>
<proteinExistence type="inferred from homology"/>
<organism evidence="10 11">
    <name type="scientific">Kluyveromyces marxianus</name>
    <name type="common">Yeast</name>
    <name type="synonym">Candida kefyr</name>
    <dbReference type="NCBI Taxonomy" id="4911"/>
    <lineage>
        <taxon>Eukaryota</taxon>
        <taxon>Fungi</taxon>
        <taxon>Dikarya</taxon>
        <taxon>Ascomycota</taxon>
        <taxon>Saccharomycotina</taxon>
        <taxon>Saccharomycetes</taxon>
        <taxon>Saccharomycetales</taxon>
        <taxon>Saccharomycetaceae</taxon>
        <taxon>Kluyveromyces</taxon>
    </lineage>
</organism>
<keyword evidence="9" id="KW-0811">Translocation</keyword>
<evidence type="ECO:0000313" key="11">
    <source>
        <dbReference type="Proteomes" id="UP000422736"/>
    </source>
</evidence>
<keyword evidence="11" id="KW-1185">Reference proteome</keyword>
<keyword evidence="9" id="KW-0653">Protein transport</keyword>
<dbReference type="EMBL" id="CP015058">
    <property type="protein sequence ID" value="QGN16571.1"/>
    <property type="molecule type" value="Genomic_DNA"/>
</dbReference>
<dbReference type="InterPro" id="IPR013261">
    <property type="entry name" value="Tim21"/>
</dbReference>
<evidence type="ECO:0000256" key="1">
    <source>
        <dbReference type="ARBA" id="ARBA00004304"/>
    </source>
</evidence>
<comment type="function">
    <text evidence="9">Essential component of the TIM23 complex, a complex that mediates the translocation of transit peptide-containing proteins across the mitochondrial inner membrane.</text>
</comment>
<sequence>MLRRSVLKPSIFSQRKFSSIAFTRPVTITSTFKTRHFALQYSTFNAQQNNSNNQHKNTKKIPLWPRIKAFTSFTVSGILVVGATGLAGIVIYLIGAELFSPSGDTQIFNRAVTKVENDETARKLLQCNDTATSKERLKAYGEILTDDKWTRNRPISSTKKIDKEGKEHYFMRFHVESKQKMGMVHVEAKESDVNYQPDFVSMYLDIPGEKRHYLIKPHLNIITRPKGFLGVNWGPKKN</sequence>
<evidence type="ECO:0000256" key="2">
    <source>
        <dbReference type="ARBA" id="ARBA00010867"/>
    </source>
</evidence>
<feature type="transmembrane region" description="Helical" evidence="9">
    <location>
        <begin position="69"/>
        <end position="94"/>
    </location>
</feature>
<evidence type="ECO:0000313" key="10">
    <source>
        <dbReference type="EMBL" id="QGN16571.1"/>
    </source>
</evidence>
<comment type="similarity">
    <text evidence="2 9">Belongs to the TIM21 family.</text>
</comment>
<reference evidence="10 11" key="1">
    <citation type="submission" date="2016-03" db="EMBL/GenBank/DDBJ databases">
        <title>How can Kluyveromyces marxianus grow so fast - potential evolutionary course in Saccharomyces Complex revealed by comparative genomics.</title>
        <authorList>
            <person name="Mo W."/>
            <person name="Lu W."/>
            <person name="Yang X."/>
            <person name="Qi J."/>
            <person name="Lv H."/>
        </authorList>
    </citation>
    <scope>NUCLEOTIDE SEQUENCE [LARGE SCALE GENOMIC DNA]</scope>
    <source>
        <strain evidence="10 11">FIM1</strain>
    </source>
</reference>
<accession>A0ABX6EWJ0</accession>
<keyword evidence="7 9" id="KW-0496">Mitochondrion</keyword>
<name>A0ABX6EWJ0_KLUMA</name>